<name>A0A414T0T4_9FIRM</name>
<dbReference type="AlphaFoldDB" id="A0A414T0T4"/>
<dbReference type="GO" id="GO:0008270">
    <property type="term" value="F:zinc ion binding"/>
    <property type="evidence" value="ECO:0007669"/>
    <property type="project" value="InterPro"/>
</dbReference>
<keyword evidence="3" id="KW-1185">Reference proteome</keyword>
<evidence type="ECO:0000313" key="2">
    <source>
        <dbReference type="EMBL" id="RHG27801.1"/>
    </source>
</evidence>
<organism evidence="2 3">
    <name type="scientific">Dorea longicatena</name>
    <dbReference type="NCBI Taxonomy" id="88431"/>
    <lineage>
        <taxon>Bacteria</taxon>
        <taxon>Bacillati</taxon>
        <taxon>Bacillota</taxon>
        <taxon>Clostridia</taxon>
        <taxon>Lachnospirales</taxon>
        <taxon>Lachnospiraceae</taxon>
        <taxon>Dorea</taxon>
    </lineage>
</organism>
<dbReference type="InterPro" id="IPR000834">
    <property type="entry name" value="Peptidase_M14"/>
</dbReference>
<dbReference type="EMBL" id="QRIC01000004">
    <property type="protein sequence ID" value="RHG27801.1"/>
    <property type="molecule type" value="Genomic_DNA"/>
</dbReference>
<proteinExistence type="predicted"/>
<dbReference type="RefSeq" id="WP_118224395.1">
    <property type="nucleotide sequence ID" value="NZ_QRIC01000004.1"/>
</dbReference>
<protein>
    <recommendedName>
        <fullName evidence="1">Peptidase M14 domain-containing protein</fullName>
    </recommendedName>
</protein>
<dbReference type="Gene3D" id="3.40.630.10">
    <property type="entry name" value="Zn peptidases"/>
    <property type="match status" value="1"/>
</dbReference>
<feature type="domain" description="Peptidase M14" evidence="1">
    <location>
        <begin position="33"/>
        <end position="252"/>
    </location>
</feature>
<evidence type="ECO:0000313" key="3">
    <source>
        <dbReference type="Proteomes" id="UP000284095"/>
    </source>
</evidence>
<comment type="caution">
    <text evidence="2">The sequence shown here is derived from an EMBL/GenBank/DDBJ whole genome shotgun (WGS) entry which is preliminary data.</text>
</comment>
<dbReference type="Proteomes" id="UP000284095">
    <property type="component" value="Unassembled WGS sequence"/>
</dbReference>
<evidence type="ECO:0000259" key="1">
    <source>
        <dbReference type="Pfam" id="PF00246"/>
    </source>
</evidence>
<dbReference type="Pfam" id="PF00246">
    <property type="entry name" value="Peptidase_M14"/>
    <property type="match status" value="1"/>
</dbReference>
<dbReference type="GO" id="GO:0004181">
    <property type="term" value="F:metallocarboxypeptidase activity"/>
    <property type="evidence" value="ECO:0007669"/>
    <property type="project" value="InterPro"/>
</dbReference>
<sequence>MKSNINIEKILEKVPDYQQFYDTDELNEQSFRLAREYPELVEIKEIGHSKMGKPIYCLKIGNGDKTALAYGTPHPNEPIGSMMLDALCNILVWDPELLQELGFTWYIIKSSDIDGLDRNKGWLKGPYTITNYQRNFFRPAFYQQVEWSFPVQYKKYQFDQPVPETRCIMELMERIRPDFIYSLHNSGFGGAYWYITDGDPELFSSLQEAAKKQRIPLNLGEPETPYGERFADAVFQMTGFRDRYDYLEQNLPDHNAEDVVNGGSCSFEYARRYNPDVRMLVSEVPYFSNPLVSDTSLSDVKRKDAQIEGYQIYLEDLDVLKLIDKELGDLFSADNQFFMAAKERMEMSEAVRANLHAIENSDQYDVAATKSQLFDNVNTMKFYSNLSLVLFRRACEEELEQNLFREQADKIRKAKEKAEIRETENLAWMEQSIDYDVIPIRNLVKVQLESGLLYAQYIKQIQH</sequence>
<dbReference type="SUPFAM" id="SSF53187">
    <property type="entry name" value="Zn-dependent exopeptidases"/>
    <property type="match status" value="1"/>
</dbReference>
<reference evidence="2 3" key="1">
    <citation type="submission" date="2018-08" db="EMBL/GenBank/DDBJ databases">
        <title>A genome reference for cultivated species of the human gut microbiota.</title>
        <authorList>
            <person name="Zou Y."/>
            <person name="Xue W."/>
            <person name="Luo G."/>
        </authorList>
    </citation>
    <scope>NUCLEOTIDE SEQUENCE [LARGE SCALE GENOMIC DNA]</scope>
    <source>
        <strain evidence="2 3">AM22-22</strain>
    </source>
</reference>
<dbReference type="GO" id="GO:0006508">
    <property type="term" value="P:proteolysis"/>
    <property type="evidence" value="ECO:0007669"/>
    <property type="project" value="InterPro"/>
</dbReference>
<gene>
    <name evidence="2" type="ORF">DW265_03305</name>
</gene>
<accession>A0A414T0T4</accession>